<dbReference type="InterPro" id="IPR055198">
    <property type="entry name" value="NSD_PHD"/>
</dbReference>
<proteinExistence type="predicted"/>
<protein>
    <recommendedName>
        <fullName evidence="6">Zinc finger PHD-type domain-containing protein</fullName>
    </recommendedName>
</protein>
<evidence type="ECO:0000259" key="6">
    <source>
        <dbReference type="SMART" id="SM00249"/>
    </source>
</evidence>
<sequence>MSSPTPEDQKIIRAILASETSQDRPVKRRRKLVKAKEVQKPAKASADSKPTSSPAPSQQDSRLSATSCLDAEPDEASEAVSTANLGDDQEGGEIDQRANDAICVACDDGGEILLCDGPCMRSFHANADCNILGIPPELLKVLQESSEQFLCPLCLAGIHRCYTCQQLACSQDGELGARELYRCAVATCGRFYHPSCLGQTPMQADDAPFACPLHKCKSCGSEEDGQRNEIVPCRRCPTAYHQQCAPKSLRNGDLQRIWIQKSDTDGEEGIAQSLLYCDNHVIPDGRDTPGFEKAIFPKKLLQPWKEEYARQNPDLAWAKPIIAQQVQAVNSFKQKHHDGTAHSSPKPKPIKTNHALPSIAQSPLDAKPASLPSELQQHSSSASTAKAAAVDTTPLQTDSMGMILQSPKKVRRQLSPAHKSKAQPAPHLAQRIQPSMPTASDISAEDGLMLDATLGDSATAGAAREEASDLDEEPETFSIDLLSRQDLDTERQMVDRALALDSEQITLRIVSDAARRPKPYDVFLKRTVDEGRLQAFRGSIKLAESNRAQLGHALSDQAVKELYQIEDNLRRVNAPMLQKERYTSYGRHFTKAPQMEAVATRLLDFLSRGDTVVDFSCGSNEFVPMVKRMALAAGIEVFGRAYDIITARHFEDLIIKSWFETTRDELPPGDQTVIGLNPPFGTNGSLANQFIEKAASFNPRIIVLVVPPQTVIPGRYIVQFEDNKIMADKAFYIPGGDKAGIQQSWNVVTPAVRILVRRDRVNGTFSDSGNWFTRHTQAVASEFARQTSVMMRRPPPLQAPMPFHLLECYPMMPMPMPQGHSFPG</sequence>
<feature type="compositionally biased region" description="Low complexity" evidence="5">
    <location>
        <begin position="379"/>
        <end position="389"/>
    </location>
</feature>
<dbReference type="CDD" id="cd15565">
    <property type="entry name" value="PHD2_NSD"/>
    <property type="match status" value="1"/>
</dbReference>
<keyword evidence="4" id="KW-0862">Zinc</keyword>
<reference evidence="7 8" key="1">
    <citation type="journal article" date="2024" name="Nat. Commun.">
        <title>Phylogenomics reveals the evolutionary origins of lichenization in chlorophyte algae.</title>
        <authorList>
            <person name="Puginier C."/>
            <person name="Libourel C."/>
            <person name="Otte J."/>
            <person name="Skaloud P."/>
            <person name="Haon M."/>
            <person name="Grisel S."/>
            <person name="Petersen M."/>
            <person name="Berrin J.G."/>
            <person name="Delaux P.M."/>
            <person name="Dal Grande F."/>
            <person name="Keller J."/>
        </authorList>
    </citation>
    <scope>NUCLEOTIDE SEQUENCE [LARGE SCALE GENOMIC DNA]</scope>
    <source>
        <strain evidence="7 8">SAG 2145</strain>
    </source>
</reference>
<evidence type="ECO:0000313" key="7">
    <source>
        <dbReference type="EMBL" id="KAK9844902.1"/>
    </source>
</evidence>
<evidence type="ECO:0000256" key="5">
    <source>
        <dbReference type="SAM" id="MobiDB-lite"/>
    </source>
</evidence>
<dbReference type="PANTHER" id="PTHR46235:SF3">
    <property type="entry name" value="PHD FINGER-CONTAINING PROTEIN DDB_G0268158"/>
    <property type="match status" value="1"/>
</dbReference>
<feature type="domain" description="Zinc finger PHD-type" evidence="6">
    <location>
        <begin position="160"/>
        <end position="215"/>
    </location>
</feature>
<evidence type="ECO:0000313" key="8">
    <source>
        <dbReference type="Proteomes" id="UP001438707"/>
    </source>
</evidence>
<dbReference type="Proteomes" id="UP001438707">
    <property type="component" value="Unassembled WGS sequence"/>
</dbReference>
<keyword evidence="3" id="KW-0863">Zinc-finger</keyword>
<dbReference type="Gene3D" id="3.30.40.10">
    <property type="entry name" value="Zinc/RING finger domain, C3HC4 (zinc finger)"/>
    <property type="match status" value="2"/>
</dbReference>
<evidence type="ECO:0000256" key="1">
    <source>
        <dbReference type="ARBA" id="ARBA00022723"/>
    </source>
</evidence>
<evidence type="ECO:0000256" key="2">
    <source>
        <dbReference type="ARBA" id="ARBA00022737"/>
    </source>
</evidence>
<dbReference type="InterPro" id="IPR055197">
    <property type="entry name" value="PHDvar_NSD"/>
</dbReference>
<dbReference type="SUPFAM" id="SSF57903">
    <property type="entry name" value="FYVE/PHD zinc finger"/>
    <property type="match status" value="2"/>
</dbReference>
<dbReference type="InterPro" id="IPR011011">
    <property type="entry name" value="Znf_FYVE_PHD"/>
</dbReference>
<dbReference type="Pfam" id="PF23004">
    <property type="entry name" value="PHDvar_NSD"/>
    <property type="match status" value="1"/>
</dbReference>
<feature type="domain" description="Zinc finger PHD-type" evidence="6">
    <location>
        <begin position="216"/>
        <end position="281"/>
    </location>
</feature>
<dbReference type="EMBL" id="JALJOS010000001">
    <property type="protein sequence ID" value="KAK9844902.1"/>
    <property type="molecule type" value="Genomic_DNA"/>
</dbReference>
<dbReference type="InterPro" id="IPR058939">
    <property type="entry name" value="Mtase_EDM2"/>
</dbReference>
<dbReference type="CDD" id="cd15566">
    <property type="entry name" value="PHD3_NSD"/>
    <property type="match status" value="1"/>
</dbReference>
<organism evidence="7 8">
    <name type="scientific">Apatococcus lobatus</name>
    <dbReference type="NCBI Taxonomy" id="904363"/>
    <lineage>
        <taxon>Eukaryota</taxon>
        <taxon>Viridiplantae</taxon>
        <taxon>Chlorophyta</taxon>
        <taxon>core chlorophytes</taxon>
        <taxon>Trebouxiophyceae</taxon>
        <taxon>Chlorellales</taxon>
        <taxon>Chlorellaceae</taxon>
        <taxon>Apatococcus</taxon>
    </lineage>
</organism>
<dbReference type="Pfam" id="PF26055">
    <property type="entry name" value="Mtase_EDM2"/>
    <property type="match status" value="1"/>
</dbReference>
<keyword evidence="8" id="KW-1185">Reference proteome</keyword>
<accession>A0AAW1SFT5</accession>
<feature type="compositionally biased region" description="Polar residues" evidence="5">
    <location>
        <begin position="48"/>
        <end position="67"/>
    </location>
</feature>
<dbReference type="Pfam" id="PF22908">
    <property type="entry name" value="PHD_NSD"/>
    <property type="match status" value="1"/>
</dbReference>
<dbReference type="InterPro" id="IPR013083">
    <property type="entry name" value="Znf_RING/FYVE/PHD"/>
</dbReference>
<comment type="caution">
    <text evidence="7">The sequence shown here is derived from an EMBL/GenBank/DDBJ whole genome shotgun (WGS) entry which is preliminary data.</text>
</comment>
<dbReference type="GO" id="GO:0008270">
    <property type="term" value="F:zinc ion binding"/>
    <property type="evidence" value="ECO:0007669"/>
    <property type="project" value="UniProtKB-KW"/>
</dbReference>
<gene>
    <name evidence="7" type="ORF">WJX74_008431</name>
</gene>
<keyword evidence="1" id="KW-0479">Metal-binding</keyword>
<feature type="region of interest" description="Disordered" evidence="5">
    <location>
        <begin position="332"/>
        <end position="399"/>
    </location>
</feature>
<dbReference type="InterPro" id="IPR001965">
    <property type="entry name" value="Znf_PHD"/>
</dbReference>
<name>A0AAW1SFT5_9CHLO</name>
<feature type="region of interest" description="Disordered" evidence="5">
    <location>
        <begin position="1"/>
        <end position="70"/>
    </location>
</feature>
<dbReference type="AlphaFoldDB" id="A0AAW1SFT5"/>
<evidence type="ECO:0000256" key="4">
    <source>
        <dbReference type="ARBA" id="ARBA00022833"/>
    </source>
</evidence>
<dbReference type="GO" id="GO:0006338">
    <property type="term" value="P:chromatin remodeling"/>
    <property type="evidence" value="ECO:0007669"/>
    <property type="project" value="UniProtKB-ARBA"/>
</dbReference>
<evidence type="ECO:0000256" key="3">
    <source>
        <dbReference type="ARBA" id="ARBA00022771"/>
    </source>
</evidence>
<dbReference type="SMART" id="SM00249">
    <property type="entry name" value="PHD"/>
    <property type="match status" value="3"/>
</dbReference>
<dbReference type="PANTHER" id="PTHR46235">
    <property type="entry name" value="PHD FINGER-CONTAINING PROTEIN DDB_G0268158"/>
    <property type="match status" value="1"/>
</dbReference>
<feature type="domain" description="Zinc finger PHD-type" evidence="6">
    <location>
        <begin position="102"/>
        <end position="155"/>
    </location>
</feature>
<keyword evidence="2" id="KW-0677">Repeat</keyword>